<comment type="caution">
    <text evidence="2">The sequence shown here is derived from an EMBL/GenBank/DDBJ whole genome shotgun (WGS) entry which is preliminary data.</text>
</comment>
<evidence type="ECO:0008006" key="4">
    <source>
        <dbReference type="Google" id="ProtNLM"/>
    </source>
</evidence>
<organism evidence="2 3">
    <name type="scientific">Lasiosphaeria ovina</name>
    <dbReference type="NCBI Taxonomy" id="92902"/>
    <lineage>
        <taxon>Eukaryota</taxon>
        <taxon>Fungi</taxon>
        <taxon>Dikarya</taxon>
        <taxon>Ascomycota</taxon>
        <taxon>Pezizomycotina</taxon>
        <taxon>Sordariomycetes</taxon>
        <taxon>Sordariomycetidae</taxon>
        <taxon>Sordariales</taxon>
        <taxon>Lasiosphaeriaceae</taxon>
        <taxon>Lasiosphaeria</taxon>
    </lineage>
</organism>
<sequence length="78" mass="8864">MLRTGWLPTYLPNLTLLVVLSTPPVKQQPTRYPPRGITAVEYATGKEHLFREPWTPDEDIKGVCVWCRRASITVSNPT</sequence>
<name>A0AAE0N5W3_9PEZI</name>
<dbReference type="EMBL" id="JAULSN010000005">
    <property type="protein sequence ID" value="KAK3371415.1"/>
    <property type="molecule type" value="Genomic_DNA"/>
</dbReference>
<dbReference type="Proteomes" id="UP001287356">
    <property type="component" value="Unassembled WGS sequence"/>
</dbReference>
<reference evidence="2" key="2">
    <citation type="submission" date="2023-06" db="EMBL/GenBank/DDBJ databases">
        <authorList>
            <consortium name="Lawrence Berkeley National Laboratory"/>
            <person name="Haridas S."/>
            <person name="Hensen N."/>
            <person name="Bonometti L."/>
            <person name="Westerberg I."/>
            <person name="Brannstrom I.O."/>
            <person name="Guillou S."/>
            <person name="Cros-Aarteil S."/>
            <person name="Calhoun S."/>
            <person name="Kuo A."/>
            <person name="Mondo S."/>
            <person name="Pangilinan J."/>
            <person name="Riley R."/>
            <person name="Labutti K."/>
            <person name="Andreopoulos B."/>
            <person name="Lipzen A."/>
            <person name="Chen C."/>
            <person name="Yanf M."/>
            <person name="Daum C."/>
            <person name="Ng V."/>
            <person name="Clum A."/>
            <person name="Steindorff A."/>
            <person name="Ohm R."/>
            <person name="Martin F."/>
            <person name="Silar P."/>
            <person name="Natvig D."/>
            <person name="Lalanne C."/>
            <person name="Gautier V."/>
            <person name="Ament-Velasquez S.L."/>
            <person name="Kruys A."/>
            <person name="Hutchinson M.I."/>
            <person name="Powell A.J."/>
            <person name="Barry K."/>
            <person name="Miller A.N."/>
            <person name="Grigoriev I.V."/>
            <person name="Debuchy R."/>
            <person name="Gladieux P."/>
            <person name="Thoren M.H."/>
            <person name="Johannesson H."/>
        </authorList>
    </citation>
    <scope>NUCLEOTIDE SEQUENCE</scope>
    <source>
        <strain evidence="2">CBS 958.72</strain>
    </source>
</reference>
<keyword evidence="1" id="KW-0732">Signal</keyword>
<evidence type="ECO:0000313" key="3">
    <source>
        <dbReference type="Proteomes" id="UP001287356"/>
    </source>
</evidence>
<protein>
    <recommendedName>
        <fullName evidence="4">Secreted protein</fullName>
    </recommendedName>
</protein>
<accession>A0AAE0N5W3</accession>
<evidence type="ECO:0000256" key="1">
    <source>
        <dbReference type="SAM" id="SignalP"/>
    </source>
</evidence>
<keyword evidence="3" id="KW-1185">Reference proteome</keyword>
<feature type="signal peptide" evidence="1">
    <location>
        <begin position="1"/>
        <end position="27"/>
    </location>
</feature>
<proteinExistence type="predicted"/>
<gene>
    <name evidence="2" type="ORF">B0T24DRAFT_628963</name>
</gene>
<evidence type="ECO:0000313" key="2">
    <source>
        <dbReference type="EMBL" id="KAK3371415.1"/>
    </source>
</evidence>
<feature type="chain" id="PRO_5041902593" description="Secreted protein" evidence="1">
    <location>
        <begin position="28"/>
        <end position="78"/>
    </location>
</feature>
<reference evidence="2" key="1">
    <citation type="journal article" date="2023" name="Mol. Phylogenet. Evol.">
        <title>Genome-scale phylogeny and comparative genomics of the fungal order Sordariales.</title>
        <authorList>
            <person name="Hensen N."/>
            <person name="Bonometti L."/>
            <person name="Westerberg I."/>
            <person name="Brannstrom I.O."/>
            <person name="Guillou S."/>
            <person name="Cros-Aarteil S."/>
            <person name="Calhoun S."/>
            <person name="Haridas S."/>
            <person name="Kuo A."/>
            <person name="Mondo S."/>
            <person name="Pangilinan J."/>
            <person name="Riley R."/>
            <person name="LaButti K."/>
            <person name="Andreopoulos B."/>
            <person name="Lipzen A."/>
            <person name="Chen C."/>
            <person name="Yan M."/>
            <person name="Daum C."/>
            <person name="Ng V."/>
            <person name="Clum A."/>
            <person name="Steindorff A."/>
            <person name="Ohm R.A."/>
            <person name="Martin F."/>
            <person name="Silar P."/>
            <person name="Natvig D.O."/>
            <person name="Lalanne C."/>
            <person name="Gautier V."/>
            <person name="Ament-Velasquez S.L."/>
            <person name="Kruys A."/>
            <person name="Hutchinson M.I."/>
            <person name="Powell A.J."/>
            <person name="Barry K."/>
            <person name="Miller A.N."/>
            <person name="Grigoriev I.V."/>
            <person name="Debuchy R."/>
            <person name="Gladieux P."/>
            <person name="Hiltunen Thoren M."/>
            <person name="Johannesson H."/>
        </authorList>
    </citation>
    <scope>NUCLEOTIDE SEQUENCE</scope>
    <source>
        <strain evidence="2">CBS 958.72</strain>
    </source>
</reference>
<dbReference type="AlphaFoldDB" id="A0AAE0N5W3"/>